<keyword evidence="3" id="KW-0949">S-adenosyl-L-methionine</keyword>
<dbReference type="InterPro" id="IPR016461">
    <property type="entry name" value="COMT-like"/>
</dbReference>
<keyword evidence="6" id="KW-1185">Reference proteome</keyword>
<evidence type="ECO:0000256" key="3">
    <source>
        <dbReference type="ARBA" id="ARBA00022691"/>
    </source>
</evidence>
<evidence type="ECO:0000256" key="1">
    <source>
        <dbReference type="ARBA" id="ARBA00022603"/>
    </source>
</evidence>
<dbReference type="Gene3D" id="3.40.50.150">
    <property type="entry name" value="Vaccinia Virus protein VP39"/>
    <property type="match status" value="1"/>
</dbReference>
<dbReference type="PROSITE" id="PS51683">
    <property type="entry name" value="SAM_OMT_II"/>
    <property type="match status" value="1"/>
</dbReference>
<dbReference type="InterPro" id="IPR001077">
    <property type="entry name" value="COMT_C"/>
</dbReference>
<sequence>MLKPLRQPQCNDKNILDITMNLYAYPAIIIAHRLGIFEFISGHRATLQGICTAAHIEQRPAEAVMATLLALKLVTHEDGVFNLAAEAEEYLLRDNPNYFGYFWDLMYENSENFSLKQLELAIKKNTAQAYDEQGLFDTHAVDADRARKFTHAMHSLSIGSASIWPTRLSLAQHHQALDIGGASGAHAISMVSHWPNLACTIFDLPEVCPLSADYARQYGVSDRINTHCGNMWQDPYPVADLHLYSNIFHDWTLDKNHFLAEKSYAALPAGGRIIIHEVLYDNTKSGPLAAAAYSLMMLGWTQGRQYSGNEIGDILIQAGFNQVEVIPSLGYYSIVTAQKI</sequence>
<name>A0ABY5CXN7_9GAMM</name>
<dbReference type="InterPro" id="IPR036388">
    <property type="entry name" value="WH-like_DNA-bd_sf"/>
</dbReference>
<accession>A0ABY5CXN7</accession>
<dbReference type="Pfam" id="PF00891">
    <property type="entry name" value="Methyltransf_2"/>
    <property type="match status" value="1"/>
</dbReference>
<dbReference type="GO" id="GO:0032259">
    <property type="term" value="P:methylation"/>
    <property type="evidence" value="ECO:0007669"/>
    <property type="project" value="UniProtKB-KW"/>
</dbReference>
<dbReference type="PANTHER" id="PTHR11746">
    <property type="entry name" value="O-METHYLTRANSFERASE"/>
    <property type="match status" value="1"/>
</dbReference>
<dbReference type="Proteomes" id="UP001056873">
    <property type="component" value="Chromosome"/>
</dbReference>
<evidence type="ECO:0000256" key="2">
    <source>
        <dbReference type="ARBA" id="ARBA00022679"/>
    </source>
</evidence>
<dbReference type="EMBL" id="CP074347">
    <property type="protein sequence ID" value="USV02226.1"/>
    <property type="molecule type" value="Genomic_DNA"/>
</dbReference>
<reference evidence="5" key="1">
    <citation type="journal article" date="2022" name="BMC Genomics">
        <title>Genome sequence of the entomopathogenic Serratia entomophila isolate 626 and characterisation of the species specific itaconate degradation pathway.</title>
        <authorList>
            <person name="Vaughan A.L."/>
            <person name="Altermann E."/>
            <person name="Glare T.R."/>
            <person name="Hurst M.R.H."/>
        </authorList>
    </citation>
    <scope>NUCLEOTIDE SEQUENCE</scope>
    <source>
        <strain evidence="5">626</strain>
    </source>
</reference>
<evidence type="ECO:0000313" key="6">
    <source>
        <dbReference type="Proteomes" id="UP001056873"/>
    </source>
</evidence>
<organism evidence="5 6">
    <name type="scientific">Serratia entomophila</name>
    <dbReference type="NCBI Taxonomy" id="42906"/>
    <lineage>
        <taxon>Bacteria</taxon>
        <taxon>Pseudomonadati</taxon>
        <taxon>Pseudomonadota</taxon>
        <taxon>Gammaproteobacteria</taxon>
        <taxon>Enterobacterales</taxon>
        <taxon>Yersiniaceae</taxon>
        <taxon>Serratia</taxon>
    </lineage>
</organism>
<proteinExistence type="predicted"/>
<evidence type="ECO:0000259" key="4">
    <source>
        <dbReference type="Pfam" id="PF00891"/>
    </source>
</evidence>
<gene>
    <name evidence="5" type="ORF">KFQ06_06840</name>
</gene>
<keyword evidence="2" id="KW-0808">Transferase</keyword>
<dbReference type="GO" id="GO:0008168">
    <property type="term" value="F:methyltransferase activity"/>
    <property type="evidence" value="ECO:0007669"/>
    <property type="project" value="UniProtKB-KW"/>
</dbReference>
<protein>
    <submittedName>
        <fullName evidence="5">Methyltransferase</fullName>
    </submittedName>
</protein>
<evidence type="ECO:0000313" key="5">
    <source>
        <dbReference type="EMBL" id="USV02226.1"/>
    </source>
</evidence>
<keyword evidence="1 5" id="KW-0489">Methyltransferase</keyword>
<dbReference type="Gene3D" id="1.10.10.10">
    <property type="entry name" value="Winged helix-like DNA-binding domain superfamily/Winged helix DNA-binding domain"/>
    <property type="match status" value="1"/>
</dbReference>
<feature type="domain" description="O-methyltransferase C-terminal" evidence="4">
    <location>
        <begin position="133"/>
        <end position="321"/>
    </location>
</feature>
<dbReference type="SUPFAM" id="SSF53335">
    <property type="entry name" value="S-adenosyl-L-methionine-dependent methyltransferases"/>
    <property type="match status" value="1"/>
</dbReference>
<dbReference type="PIRSF" id="PIRSF005739">
    <property type="entry name" value="O-mtase"/>
    <property type="match status" value="1"/>
</dbReference>
<dbReference type="InterPro" id="IPR029063">
    <property type="entry name" value="SAM-dependent_MTases_sf"/>
</dbReference>